<organism evidence="11 12">
    <name type="scientific">Saprolegnia parasitica (strain CBS 223.65)</name>
    <dbReference type="NCBI Taxonomy" id="695850"/>
    <lineage>
        <taxon>Eukaryota</taxon>
        <taxon>Sar</taxon>
        <taxon>Stramenopiles</taxon>
        <taxon>Oomycota</taxon>
        <taxon>Saprolegniomycetes</taxon>
        <taxon>Saprolegniales</taxon>
        <taxon>Saprolegniaceae</taxon>
        <taxon>Saprolegnia</taxon>
    </lineage>
</organism>
<dbReference type="KEGG" id="spar:SPRG_11447"/>
<dbReference type="Gene3D" id="2.130.10.10">
    <property type="entry name" value="YVTN repeat-like/Quinoprotein amine dehydrogenase"/>
    <property type="match status" value="2"/>
</dbReference>
<dbReference type="InterPro" id="IPR001680">
    <property type="entry name" value="WD40_rpt"/>
</dbReference>
<name>A0A067C311_SAPPC</name>
<dbReference type="RefSeq" id="XP_012205838.1">
    <property type="nucleotide sequence ID" value="XM_012350448.1"/>
</dbReference>
<dbReference type="PANTHER" id="PTHR44215">
    <property type="entry name" value="WD REPEAT-CONTAINING PROTEIN 75"/>
    <property type="match status" value="1"/>
</dbReference>
<keyword evidence="4 8" id="KW-0853">WD repeat</keyword>
<dbReference type="GO" id="GO:0006364">
    <property type="term" value="P:rRNA processing"/>
    <property type="evidence" value="ECO:0007669"/>
    <property type="project" value="UniProtKB-KW"/>
</dbReference>
<feature type="domain" description="WD repeat-containing protein 75 second beta-propeller" evidence="10">
    <location>
        <begin position="319"/>
        <end position="591"/>
    </location>
</feature>
<dbReference type="PROSITE" id="PS50294">
    <property type="entry name" value="WD_REPEATS_REGION"/>
    <property type="match status" value="1"/>
</dbReference>
<evidence type="ECO:0000256" key="5">
    <source>
        <dbReference type="ARBA" id="ARBA00022737"/>
    </source>
</evidence>
<protein>
    <recommendedName>
        <fullName evidence="10">WD repeat-containing protein 75 second beta-propeller domain-containing protein</fullName>
    </recommendedName>
</protein>
<dbReference type="OrthoDB" id="4096at2759"/>
<evidence type="ECO:0000256" key="2">
    <source>
        <dbReference type="ARBA" id="ARBA00022517"/>
    </source>
</evidence>
<dbReference type="GO" id="GO:0045943">
    <property type="term" value="P:positive regulation of transcription by RNA polymerase I"/>
    <property type="evidence" value="ECO:0007669"/>
    <property type="project" value="InterPro"/>
</dbReference>
<dbReference type="GO" id="GO:0003723">
    <property type="term" value="F:RNA binding"/>
    <property type="evidence" value="ECO:0007669"/>
    <property type="project" value="InterPro"/>
</dbReference>
<evidence type="ECO:0000313" key="11">
    <source>
        <dbReference type="EMBL" id="KDO23525.1"/>
    </source>
</evidence>
<feature type="region of interest" description="Disordered" evidence="9">
    <location>
        <begin position="700"/>
        <end position="735"/>
    </location>
</feature>
<keyword evidence="2" id="KW-0690">Ribosome biogenesis</keyword>
<dbReference type="VEuPathDB" id="FungiDB:SPRG_11447"/>
<dbReference type="InterPro" id="IPR036322">
    <property type="entry name" value="WD40_repeat_dom_sf"/>
</dbReference>
<dbReference type="EMBL" id="KK583253">
    <property type="protein sequence ID" value="KDO23525.1"/>
    <property type="molecule type" value="Genomic_DNA"/>
</dbReference>
<evidence type="ECO:0000256" key="6">
    <source>
        <dbReference type="ARBA" id="ARBA00023163"/>
    </source>
</evidence>
<dbReference type="InterPro" id="IPR057644">
    <property type="entry name" value="Beta-prop_WDR75_2nd"/>
</dbReference>
<keyword evidence="12" id="KW-1185">Reference proteome</keyword>
<evidence type="ECO:0000313" key="12">
    <source>
        <dbReference type="Proteomes" id="UP000030745"/>
    </source>
</evidence>
<evidence type="ECO:0000256" key="9">
    <source>
        <dbReference type="SAM" id="MobiDB-lite"/>
    </source>
</evidence>
<dbReference type="SUPFAM" id="SSF50978">
    <property type="entry name" value="WD40 repeat-like"/>
    <property type="match status" value="1"/>
</dbReference>
<evidence type="ECO:0000256" key="8">
    <source>
        <dbReference type="PROSITE-ProRule" id="PRU00221"/>
    </source>
</evidence>
<sequence>MWVATGDCRLRLFDLATGQVLATHTRRDPIVWIAAVAPDLLAIALNTTVRSDQAIAAQLSLWKKNKPKEDEDTGEAPKSKKKDWSAAWTVNLHGLEATHWKIELLDTAKGRFDCKIMSAQNRPFFGAAFQPSSDPEFIGCIAAVGGKELQFSRIYARPAGDNSPHNFRTRSLRHARRMTCVALHPTRDEAVTGDVNGQIQVWRHLTEHMVPEPTKLHWHAHPVGSVTYSADGNYVASGGEEFVFVLWHLESGKRHTIPRFPAAITSIVSRADGAGYYVATVDNSIVYYKHVADTRAWHVGGLARVGLSSKKTLINGRLALEPWSQTLALQGTSLVGNVQLYEPLQDRVLRTVPLTERNQVSATFNEVPTRTFATHIAFSHATRTMATIARTQDESVLRFWTRKTDGSFVVNTDVDQPHGIGRVITAIAVHNTRIVTGDDQGEVRVWALGDGVWSCASMSQFRKVPVGAIAFSDDGSLLAIAYGPLLTLWDPVTNALRSVLSYPKEAIVDIAFAGPSSPLLVARTSAGVYVWSLLTCSIVWFYAVPFTCMSITKTANSSQLLLGVTTGKNAKVVGHLFVFDTASSIPTAIYRLPGVIINDAVFYKQHLLVMDNHSTVHAVGDAMLVASLPATMEEESNSILQQMYGAWTVPNAASTSSLTKEDATKAGNGGMFAAPSHVLPPLRSLYRSFLDTVLTKAKEHAAKSTSATHAPLKRTTTDEMPAVSSKKAKVDDEAPEDTYAALKKVFSQK</sequence>
<evidence type="ECO:0000256" key="4">
    <source>
        <dbReference type="ARBA" id="ARBA00022574"/>
    </source>
</evidence>
<dbReference type="GO" id="GO:0032040">
    <property type="term" value="C:small-subunit processome"/>
    <property type="evidence" value="ECO:0007669"/>
    <property type="project" value="InterPro"/>
</dbReference>
<dbReference type="InterPro" id="IPR053826">
    <property type="entry name" value="WDR75"/>
</dbReference>
<dbReference type="SMART" id="SM00320">
    <property type="entry name" value="WD40"/>
    <property type="match status" value="6"/>
</dbReference>
<dbReference type="PANTHER" id="PTHR44215:SF1">
    <property type="entry name" value="WD REPEAT-CONTAINING PROTEIN 75"/>
    <property type="match status" value="1"/>
</dbReference>
<comment type="subcellular location">
    <subcellularLocation>
        <location evidence="1">Nucleus</location>
        <location evidence="1">Nucleolus</location>
    </subcellularLocation>
</comment>
<keyword evidence="3" id="KW-0698">rRNA processing</keyword>
<keyword evidence="5" id="KW-0677">Repeat</keyword>
<feature type="repeat" description="WD" evidence="8">
    <location>
        <begin position="216"/>
        <end position="257"/>
    </location>
</feature>
<accession>A0A067C311</accession>
<evidence type="ECO:0000256" key="3">
    <source>
        <dbReference type="ARBA" id="ARBA00022552"/>
    </source>
</evidence>
<dbReference type="Pfam" id="PF23769">
    <property type="entry name" value="Beta-prop_WDR75_2nd"/>
    <property type="match status" value="1"/>
</dbReference>
<keyword evidence="7" id="KW-0539">Nucleus</keyword>
<dbReference type="GeneID" id="24133483"/>
<dbReference type="GO" id="GO:2000234">
    <property type="term" value="P:positive regulation of rRNA processing"/>
    <property type="evidence" value="ECO:0007669"/>
    <property type="project" value="TreeGrafter"/>
</dbReference>
<evidence type="ECO:0000256" key="7">
    <source>
        <dbReference type="ARBA" id="ARBA00023242"/>
    </source>
</evidence>
<dbReference type="InterPro" id="IPR015943">
    <property type="entry name" value="WD40/YVTN_repeat-like_dom_sf"/>
</dbReference>
<dbReference type="Proteomes" id="UP000030745">
    <property type="component" value="Unassembled WGS sequence"/>
</dbReference>
<proteinExistence type="predicted"/>
<dbReference type="Pfam" id="PF23869">
    <property type="entry name" value="Beta-prop_WDR75_1st"/>
    <property type="match status" value="1"/>
</dbReference>
<dbReference type="STRING" id="695850.A0A067C311"/>
<dbReference type="PROSITE" id="PS50082">
    <property type="entry name" value="WD_REPEATS_2"/>
    <property type="match status" value="1"/>
</dbReference>
<gene>
    <name evidence="11" type="ORF">SPRG_11447</name>
</gene>
<evidence type="ECO:0000256" key="1">
    <source>
        <dbReference type="ARBA" id="ARBA00004604"/>
    </source>
</evidence>
<keyword evidence="6" id="KW-0804">Transcription</keyword>
<reference evidence="11 12" key="1">
    <citation type="journal article" date="2013" name="PLoS Genet.">
        <title>Distinctive expansion of potential virulence genes in the genome of the oomycete fish pathogen Saprolegnia parasitica.</title>
        <authorList>
            <person name="Jiang R.H."/>
            <person name="de Bruijn I."/>
            <person name="Haas B.J."/>
            <person name="Belmonte R."/>
            <person name="Lobach L."/>
            <person name="Christie J."/>
            <person name="van den Ackerveken G."/>
            <person name="Bottin A."/>
            <person name="Bulone V."/>
            <person name="Diaz-Moreno S.M."/>
            <person name="Dumas B."/>
            <person name="Fan L."/>
            <person name="Gaulin E."/>
            <person name="Govers F."/>
            <person name="Grenville-Briggs L.J."/>
            <person name="Horner N.R."/>
            <person name="Levin J.Z."/>
            <person name="Mammella M."/>
            <person name="Meijer H.J."/>
            <person name="Morris P."/>
            <person name="Nusbaum C."/>
            <person name="Oome S."/>
            <person name="Phillips A.J."/>
            <person name="van Rooyen D."/>
            <person name="Rzeszutek E."/>
            <person name="Saraiva M."/>
            <person name="Secombes C.J."/>
            <person name="Seidl M.F."/>
            <person name="Snel B."/>
            <person name="Stassen J.H."/>
            <person name="Sykes S."/>
            <person name="Tripathy S."/>
            <person name="van den Berg H."/>
            <person name="Vega-Arreguin J.C."/>
            <person name="Wawra S."/>
            <person name="Young S.K."/>
            <person name="Zeng Q."/>
            <person name="Dieguez-Uribeondo J."/>
            <person name="Russ C."/>
            <person name="Tyler B.M."/>
            <person name="van West P."/>
        </authorList>
    </citation>
    <scope>NUCLEOTIDE SEQUENCE [LARGE SCALE GENOMIC DNA]</scope>
    <source>
        <strain evidence="11 12">CBS 223.65</strain>
    </source>
</reference>
<dbReference type="AlphaFoldDB" id="A0A067C311"/>
<evidence type="ECO:0000259" key="10">
    <source>
        <dbReference type="Pfam" id="PF23769"/>
    </source>
</evidence>